<dbReference type="EMBL" id="CAJJDN010000001">
    <property type="protein sequence ID" value="CAD8046085.1"/>
    <property type="molecule type" value="Genomic_DNA"/>
</dbReference>
<comment type="caution">
    <text evidence="1">The sequence shown here is derived from an EMBL/GenBank/DDBJ whole genome shotgun (WGS) entry which is preliminary data.</text>
</comment>
<name>A0A8S1JVI7_9CILI</name>
<keyword evidence="3" id="KW-1185">Reference proteome</keyword>
<reference evidence="1" key="1">
    <citation type="submission" date="2021-01" db="EMBL/GenBank/DDBJ databases">
        <authorList>
            <consortium name="Genoscope - CEA"/>
            <person name="William W."/>
        </authorList>
    </citation>
    <scope>NUCLEOTIDE SEQUENCE</scope>
</reference>
<evidence type="ECO:0000313" key="1">
    <source>
        <dbReference type="EMBL" id="CAD8046085.1"/>
    </source>
</evidence>
<dbReference type="AlphaFoldDB" id="A0A8S1JVI7"/>
<evidence type="ECO:0000313" key="2">
    <source>
        <dbReference type="EMBL" id="CAD8046087.1"/>
    </source>
</evidence>
<organism evidence="1 3">
    <name type="scientific">Paramecium sonneborni</name>
    <dbReference type="NCBI Taxonomy" id="65129"/>
    <lineage>
        <taxon>Eukaryota</taxon>
        <taxon>Sar</taxon>
        <taxon>Alveolata</taxon>
        <taxon>Ciliophora</taxon>
        <taxon>Intramacronucleata</taxon>
        <taxon>Oligohymenophorea</taxon>
        <taxon>Peniculida</taxon>
        <taxon>Parameciidae</taxon>
        <taxon>Paramecium</taxon>
    </lineage>
</organism>
<proteinExistence type="predicted"/>
<dbReference type="Proteomes" id="UP000692954">
    <property type="component" value="Unassembled WGS sequence"/>
</dbReference>
<protein>
    <submittedName>
        <fullName evidence="1">Uncharacterized protein</fullName>
    </submittedName>
</protein>
<evidence type="ECO:0000313" key="3">
    <source>
        <dbReference type="Proteomes" id="UP000692954"/>
    </source>
</evidence>
<accession>A0A8S1JVI7</accession>
<sequence>MLYYFQEEITPNQGRGYKLFIEVELDSVAADVKNQVNILKEENLNDVIQEGKKQLKSLQVEKEHISSTLISNNCYLNSSCTKS</sequence>
<gene>
    <name evidence="1" type="ORF">PSON_ATCC_30995.1.T0010434</name>
    <name evidence="2" type="ORF">PSON_ATCC_30995.1.T0010435</name>
</gene>
<dbReference type="EMBL" id="CAJJDN010000001">
    <property type="protein sequence ID" value="CAD8046087.1"/>
    <property type="molecule type" value="Genomic_DNA"/>
</dbReference>